<feature type="domain" description="RING-type" evidence="8">
    <location>
        <begin position="1379"/>
        <end position="1426"/>
    </location>
</feature>
<dbReference type="SUPFAM" id="SSF57850">
    <property type="entry name" value="RING/U-box"/>
    <property type="match status" value="1"/>
</dbReference>
<dbReference type="InterPro" id="IPR027417">
    <property type="entry name" value="P-loop_NTPase"/>
</dbReference>
<dbReference type="InterPro" id="IPR048686">
    <property type="entry name" value="SHPRH_helical_1st"/>
</dbReference>
<dbReference type="GO" id="GO:0006974">
    <property type="term" value="P:DNA damage response"/>
    <property type="evidence" value="ECO:0007669"/>
    <property type="project" value="TreeGrafter"/>
</dbReference>
<dbReference type="Gene3D" id="1.10.10.10">
    <property type="entry name" value="Winged helix-like DNA-binding domain superfamily/Winged helix DNA-binding domain"/>
    <property type="match status" value="1"/>
</dbReference>
<keyword evidence="12" id="KW-1185">Reference proteome</keyword>
<organism evidence="11 12">
    <name type="scientific">Tetraodon nigroviridis</name>
    <name type="common">Spotted green pufferfish</name>
    <name type="synonym">Chelonodon nigroviridis</name>
    <dbReference type="NCBI Taxonomy" id="99883"/>
    <lineage>
        <taxon>Eukaryota</taxon>
        <taxon>Metazoa</taxon>
        <taxon>Chordata</taxon>
        <taxon>Craniata</taxon>
        <taxon>Vertebrata</taxon>
        <taxon>Euteleostomi</taxon>
        <taxon>Actinopterygii</taxon>
        <taxon>Neopterygii</taxon>
        <taxon>Teleostei</taxon>
        <taxon>Neoteleostei</taxon>
        <taxon>Acanthomorphata</taxon>
        <taxon>Eupercaria</taxon>
        <taxon>Tetraodontiformes</taxon>
        <taxon>Tetradontoidea</taxon>
        <taxon>Tetraodontidae</taxon>
        <taxon>Tetraodon</taxon>
    </lineage>
</organism>
<dbReference type="InterPro" id="IPR049730">
    <property type="entry name" value="SNF2/RAD54-like_C"/>
</dbReference>
<dbReference type="FunFam" id="3.30.40.10:FF:000170">
    <property type="entry name" value="E3 ubiquitin-protein ligase SHPRH isoform X1"/>
    <property type="match status" value="1"/>
</dbReference>
<dbReference type="InterPro" id="IPR001965">
    <property type="entry name" value="Znf_PHD"/>
</dbReference>
<dbReference type="InterPro" id="IPR048695">
    <property type="entry name" value="SHPRH_helical_2nd"/>
</dbReference>
<dbReference type="PROSITE" id="PS01359">
    <property type="entry name" value="ZF_PHD_1"/>
    <property type="match status" value="1"/>
</dbReference>
<dbReference type="SMART" id="SM00490">
    <property type="entry name" value="HELICc"/>
    <property type="match status" value="1"/>
</dbReference>
<dbReference type="Pfam" id="PF21325">
    <property type="entry name" value="SHPRH_helical-1st"/>
    <property type="match status" value="1"/>
</dbReference>
<feature type="compositionally biased region" description="Basic and acidic residues" evidence="7">
    <location>
        <begin position="537"/>
        <end position="546"/>
    </location>
</feature>
<dbReference type="GeneTree" id="ENSGT00730000111123"/>
<dbReference type="GO" id="GO:0008270">
    <property type="term" value="F:zinc ion binding"/>
    <property type="evidence" value="ECO:0007669"/>
    <property type="project" value="UniProtKB-KW"/>
</dbReference>
<dbReference type="Pfam" id="PF13445">
    <property type="entry name" value="zf-RING_UBOX"/>
    <property type="match status" value="1"/>
</dbReference>
<reference evidence="11" key="2">
    <citation type="submission" date="2025-08" db="UniProtKB">
        <authorList>
            <consortium name="Ensembl"/>
        </authorList>
    </citation>
    <scope>IDENTIFICATION</scope>
</reference>
<dbReference type="GO" id="GO:0000209">
    <property type="term" value="P:protein polyubiquitination"/>
    <property type="evidence" value="ECO:0007669"/>
    <property type="project" value="TreeGrafter"/>
</dbReference>
<dbReference type="SMART" id="SM00487">
    <property type="entry name" value="DEXDc"/>
    <property type="match status" value="1"/>
</dbReference>
<evidence type="ECO:0000256" key="7">
    <source>
        <dbReference type="SAM" id="MobiDB-lite"/>
    </source>
</evidence>
<dbReference type="PANTHER" id="PTHR45865">
    <property type="entry name" value="E3 UBIQUITIN-PROTEIN LIGASE SHPRH FAMILY MEMBER"/>
    <property type="match status" value="1"/>
</dbReference>
<dbReference type="Proteomes" id="UP000007303">
    <property type="component" value="Unassembled WGS sequence"/>
</dbReference>
<reference evidence="11" key="3">
    <citation type="submission" date="2025-09" db="UniProtKB">
        <authorList>
            <consortium name="Ensembl"/>
        </authorList>
    </citation>
    <scope>IDENTIFICATION</scope>
</reference>
<dbReference type="InterPro" id="IPR001650">
    <property type="entry name" value="Helicase_C-like"/>
</dbReference>
<dbReference type="Pfam" id="PF00271">
    <property type="entry name" value="Helicase_C"/>
    <property type="match status" value="1"/>
</dbReference>
<proteinExistence type="predicted"/>
<sequence>MSNRRKKAPPVRVDEEQKKKLNWNMLDDRKKDEEMPTCSIFPVSPLPHGSFLSAPEEACDTSVPFPEELPCASSDGTSASASLDLTVTPALKMSHIWKALIGEFSIQPAWIPSDCEQRAFVLHRVGAQLCLNYCNCVEEVGPEGKSDGDSCTVECSFNVVPLEDLDWMQKRRVVQLCHQAKEGAVRVGIYVLEPGLGKPDFLSEGTARLKKANQLMQKLMEYFYDFIIPEVVENDEEECDTDLERQNIEELYDYVRHVHQRENQEMTYDVQHKALIPILRPYQSQAVNWMLRREKSRNTSPKEQTLHFLWRELITLCGKKLFYNPFTGCLIREFPLVGAEWPGGILADEMGLGKTVEVLSLILCHARQDLEQEALTLPVGKSVNYFVPPPPLERKKVSPKVEVPKAPKTKTSYPTVRLMLLAAIKEMRTGKGTSVNAIFSYLHATYGYDFFKNRTHIRKTLAKLISEGLVEQVKGRGLAGSFRLGKNYKETKKILAEASKLVRKCTFKREYLANLLDCKNPLSVFIFLELQKLGEHPEKNDSETSKGEGGSSHAENEGDVYSHVSADQAPTEGRPTKECDQSTDEKADELAEIASVVPFNTQDYRFECICGELGIIDYKARVQCMNCQLWQHASCVNYKEESLDTTPFYCPHCLVAMKPVSTGATLIISPSSICHQWVEEINRHIRSSSLRVLVYQGVKKHGFIQPHMLAEQDVVITTYDVLRSELNYVDIPHSNSKDGRRFRNQKRYMAVPSPLVAVEWWRICLDEAQMVECPTAKAAEMALRLASVNRWCVSGTPVQRGLEDLYGLVLFLGVDPYWVKHWWDQLLYRPYRRGNTEPLYFVIAQLLWRSAKKDVIDQIQIPPQTEEVHWLNFSPVEGHFYHRQHEVCSQDALVKLRKISDWSLKLGSLDRRTVNTILCPLLRLRQACCHPQAVRGEFLPLQKSTMTMEELLKSLQKKCRVECEEAHRQLVCALNGLAGIHIIRNEFLEAAELYREVLRSSEEHKGQLKTDSLQKQRLHATHNLMELLSAKHPGIPPTLRDDRLSEEKTQLQQHYMTKYDSEVADAHQNLQPVLQNIKELKCKVKLNAPWWLDVIQRSIRCSYDDDLVSRVKNELTSSYKQQAQKLSMADKFRDACGLQFLLTSQMQDLIKSQKTVRDAVKSLEGPASKAVIDEATVCHLRPMRLPLNNCVFCKADELFTDYESKLFSHTVKGQTAIFEEMIEDEEGLVDDRLPTTSRGLWAASEMERTLKAILSFAKLKRMDSELVEEGNTFMELFENWKKEYKLLHEYWMVLRNHVSAIDELGMATERLRVRLPDEPKPKLLHIIEPHEVEQNRVKLLNDQAVAKSQLQKKLGQFLYLTNLEKSQDKSTGGLNPEPCPICARPLGQEWAVLTCGHCFCNECIAIMVEHYSVGSRRRAIKCAICRQTTSHTEISYVFTTQASSQDQNIPVVGSHSTKVEAVVRTLKKIQVTDPGAKCLVFSTWLSVLDIIAKALFDNNMEFSQINGIHKFQENLSSFKYDQRINILLLPLHTGSNGLNIIEATHVLLVEPILNPAHELQAIGRVHRIGQTKPTFVHRFLIKSTIEERMQAMLKTAEKSHTSTTMKHSEAAVLTVADLADLFTDDTEHLE</sequence>
<dbReference type="InterPro" id="IPR019786">
    <property type="entry name" value="Zinc_finger_PHD-type_CS"/>
</dbReference>
<dbReference type="SMART" id="SM00526">
    <property type="entry name" value="H15"/>
    <property type="match status" value="1"/>
</dbReference>
<dbReference type="InterPro" id="IPR038718">
    <property type="entry name" value="SNF2-like_sf"/>
</dbReference>
<dbReference type="HOGENOM" id="CLU_001726_1_1_1"/>
<feature type="region of interest" description="Disordered" evidence="7">
    <location>
        <begin position="537"/>
        <end position="584"/>
    </location>
</feature>
<dbReference type="PANTHER" id="PTHR45865:SF1">
    <property type="entry name" value="E3 UBIQUITIN-PROTEIN LIGASE SHPRH"/>
    <property type="match status" value="1"/>
</dbReference>
<evidence type="ECO:0000256" key="1">
    <source>
        <dbReference type="ARBA" id="ARBA00022553"/>
    </source>
</evidence>
<evidence type="ECO:0000313" key="11">
    <source>
        <dbReference type="Ensembl" id="ENSTNIP00000001636.1"/>
    </source>
</evidence>
<dbReference type="FunFam" id="3.30.40.10:FF:000162">
    <property type="entry name" value="E3 ubiquitin-protein ligase SHPRH isoform X1"/>
    <property type="match status" value="1"/>
</dbReference>
<dbReference type="CDD" id="cd15547">
    <property type="entry name" value="PHD_SHPRH"/>
    <property type="match status" value="1"/>
</dbReference>
<dbReference type="PROSITE" id="PS51194">
    <property type="entry name" value="HELICASE_CTER"/>
    <property type="match status" value="1"/>
</dbReference>
<keyword evidence="2" id="KW-0479">Metal-binding</keyword>
<dbReference type="InterPro" id="IPR001841">
    <property type="entry name" value="Znf_RING"/>
</dbReference>
<feature type="domain" description="Helicase C-terminal" evidence="9">
    <location>
        <begin position="1458"/>
        <end position="1619"/>
    </location>
</feature>
<name>H3C070_TETNG</name>
<dbReference type="GO" id="GO:0003677">
    <property type="term" value="F:DNA binding"/>
    <property type="evidence" value="ECO:0007669"/>
    <property type="project" value="InterPro"/>
</dbReference>
<dbReference type="PROSITE" id="PS51504">
    <property type="entry name" value="H15"/>
    <property type="match status" value="1"/>
</dbReference>
<dbReference type="GO" id="GO:0006334">
    <property type="term" value="P:nucleosome assembly"/>
    <property type="evidence" value="ECO:0007669"/>
    <property type="project" value="InterPro"/>
</dbReference>
<keyword evidence="4" id="KW-0378">Hydrolase</keyword>
<evidence type="ECO:0000259" key="10">
    <source>
        <dbReference type="PROSITE" id="PS51504"/>
    </source>
</evidence>
<dbReference type="SUPFAM" id="SSF57903">
    <property type="entry name" value="FYVE/PHD zinc finger"/>
    <property type="match status" value="1"/>
</dbReference>
<feature type="domain" description="H15" evidence="10">
    <location>
        <begin position="409"/>
        <end position="486"/>
    </location>
</feature>
<accession>H3C070</accession>
<dbReference type="Gene3D" id="3.40.50.10810">
    <property type="entry name" value="Tandem AAA-ATPase domain"/>
    <property type="match status" value="2"/>
</dbReference>
<dbReference type="GO" id="GO:0016787">
    <property type="term" value="F:hydrolase activity"/>
    <property type="evidence" value="ECO:0007669"/>
    <property type="project" value="UniProtKB-KW"/>
</dbReference>
<dbReference type="PROSITE" id="PS50089">
    <property type="entry name" value="ZF_RING_2"/>
    <property type="match status" value="1"/>
</dbReference>
<dbReference type="InterPro" id="IPR036388">
    <property type="entry name" value="WH-like_DNA-bd_sf"/>
</dbReference>
<dbReference type="CDD" id="cd00073">
    <property type="entry name" value="H15"/>
    <property type="match status" value="1"/>
</dbReference>
<dbReference type="Pfam" id="PF21324">
    <property type="entry name" value="SHPRH_helical-2nd"/>
    <property type="match status" value="1"/>
</dbReference>
<dbReference type="InterPro" id="IPR005818">
    <property type="entry name" value="Histone_H1/H5_H15"/>
</dbReference>
<dbReference type="InterPro" id="IPR027370">
    <property type="entry name" value="Znf-RING_euk"/>
</dbReference>
<dbReference type="FunFam" id="3.40.50.10810:FF:000013">
    <property type="entry name" value="E3 ubiquitin-protein ligase SHPRH isoform X2"/>
    <property type="match status" value="1"/>
</dbReference>
<dbReference type="GO" id="GO:0005634">
    <property type="term" value="C:nucleus"/>
    <property type="evidence" value="ECO:0007669"/>
    <property type="project" value="UniProtKB-ARBA"/>
</dbReference>
<evidence type="ECO:0000256" key="3">
    <source>
        <dbReference type="ARBA" id="ARBA00022771"/>
    </source>
</evidence>
<keyword evidence="1" id="KW-0597">Phosphoprotein</keyword>
<dbReference type="FunFam" id="3.40.50.300:FF:000786">
    <property type="entry name" value="E3 ubiquitin-protein ligase SHPRH isoform X1"/>
    <property type="match status" value="1"/>
</dbReference>
<dbReference type="CDD" id="cd18793">
    <property type="entry name" value="SF2_C_SNF"/>
    <property type="match status" value="1"/>
</dbReference>
<feature type="compositionally biased region" description="Basic and acidic residues" evidence="7">
    <location>
        <begin position="574"/>
        <end position="584"/>
    </location>
</feature>
<dbReference type="GO" id="GO:0061630">
    <property type="term" value="F:ubiquitin protein ligase activity"/>
    <property type="evidence" value="ECO:0007669"/>
    <property type="project" value="TreeGrafter"/>
</dbReference>
<dbReference type="InterPro" id="IPR052583">
    <property type="entry name" value="ATP-helicase/E3_Ub-Ligase"/>
</dbReference>
<dbReference type="CDD" id="cd16569">
    <property type="entry name" value="RING-HC_SHPRH-like"/>
    <property type="match status" value="1"/>
</dbReference>
<dbReference type="InterPro" id="IPR000330">
    <property type="entry name" value="SNF2_N"/>
</dbReference>
<dbReference type="GO" id="GO:0005524">
    <property type="term" value="F:ATP binding"/>
    <property type="evidence" value="ECO:0007669"/>
    <property type="project" value="InterPro"/>
</dbReference>
<reference evidence="12" key="1">
    <citation type="journal article" date="2004" name="Nature">
        <title>Genome duplication in the teleost fish Tetraodon nigroviridis reveals the early vertebrate proto-karyotype.</title>
        <authorList>
            <person name="Jaillon O."/>
            <person name="Aury J.-M."/>
            <person name="Brunet F."/>
            <person name="Petit J.-L."/>
            <person name="Stange-Thomann N."/>
            <person name="Mauceli E."/>
            <person name="Bouneau L."/>
            <person name="Fischer C."/>
            <person name="Ozouf-Costaz C."/>
            <person name="Bernot A."/>
            <person name="Nicaud S."/>
            <person name="Jaffe D."/>
            <person name="Fisher S."/>
            <person name="Lutfalla G."/>
            <person name="Dossat C."/>
            <person name="Segurens B."/>
            <person name="Dasilva C."/>
            <person name="Salanoubat M."/>
            <person name="Levy M."/>
            <person name="Boudet N."/>
            <person name="Castellano S."/>
            <person name="Anthouard V."/>
            <person name="Jubin C."/>
            <person name="Castelli V."/>
            <person name="Katinka M."/>
            <person name="Vacherie B."/>
            <person name="Biemont C."/>
            <person name="Skalli Z."/>
            <person name="Cattolico L."/>
            <person name="Poulain J."/>
            <person name="De Berardinis V."/>
            <person name="Cruaud C."/>
            <person name="Duprat S."/>
            <person name="Brottier P."/>
            <person name="Coutanceau J.-P."/>
            <person name="Gouzy J."/>
            <person name="Parra G."/>
            <person name="Lardier G."/>
            <person name="Chapple C."/>
            <person name="McKernan K.J."/>
            <person name="McEwan P."/>
            <person name="Bosak S."/>
            <person name="Kellis M."/>
            <person name="Volff J.-N."/>
            <person name="Guigo R."/>
            <person name="Zody M.C."/>
            <person name="Mesirov J."/>
            <person name="Lindblad-Toh K."/>
            <person name="Birren B."/>
            <person name="Nusbaum C."/>
            <person name="Kahn D."/>
            <person name="Robinson-Rechavi M."/>
            <person name="Laudet V."/>
            <person name="Schachter V."/>
            <person name="Quetier F."/>
            <person name="Saurin W."/>
            <person name="Scarpelli C."/>
            <person name="Wincker P."/>
            <person name="Lander E.S."/>
            <person name="Weissenbach J."/>
            <person name="Roest Crollius H."/>
        </authorList>
    </citation>
    <scope>NUCLEOTIDE SEQUENCE [LARGE SCALE GENOMIC DNA]</scope>
</reference>
<evidence type="ECO:0000313" key="12">
    <source>
        <dbReference type="Proteomes" id="UP000007303"/>
    </source>
</evidence>
<dbReference type="Pfam" id="PF00538">
    <property type="entry name" value="Linker_histone"/>
    <property type="match status" value="1"/>
</dbReference>
<dbReference type="InterPro" id="IPR014001">
    <property type="entry name" value="Helicase_ATP-bd"/>
</dbReference>
<dbReference type="InterPro" id="IPR011011">
    <property type="entry name" value="Znf_FYVE_PHD"/>
</dbReference>
<dbReference type="SUPFAM" id="SSF52540">
    <property type="entry name" value="P-loop containing nucleoside triphosphate hydrolases"/>
    <property type="match status" value="3"/>
</dbReference>
<evidence type="ECO:0000256" key="6">
    <source>
        <dbReference type="PROSITE-ProRule" id="PRU00175"/>
    </source>
</evidence>
<evidence type="ECO:0000256" key="4">
    <source>
        <dbReference type="ARBA" id="ARBA00022801"/>
    </source>
</evidence>
<dbReference type="Ensembl" id="ENSTNIT00000002308.1">
    <property type="protein sequence ID" value="ENSTNIP00000001636.1"/>
    <property type="gene ID" value="ENSTNIG00000019306.1"/>
</dbReference>
<evidence type="ECO:0000256" key="5">
    <source>
        <dbReference type="ARBA" id="ARBA00022833"/>
    </source>
</evidence>
<keyword evidence="5" id="KW-0862">Zinc</keyword>
<dbReference type="Gene3D" id="3.30.40.10">
    <property type="entry name" value="Zinc/RING finger domain, C3HC4 (zinc finger)"/>
    <property type="match status" value="2"/>
</dbReference>
<keyword evidence="3 6" id="KW-0863">Zinc-finger</keyword>
<evidence type="ECO:0000259" key="8">
    <source>
        <dbReference type="PROSITE" id="PS50089"/>
    </source>
</evidence>
<dbReference type="InterPro" id="IPR013083">
    <property type="entry name" value="Znf_RING/FYVE/PHD"/>
</dbReference>
<dbReference type="PROSITE" id="PS00518">
    <property type="entry name" value="ZF_RING_1"/>
    <property type="match status" value="1"/>
</dbReference>
<dbReference type="SMART" id="SM00184">
    <property type="entry name" value="RING"/>
    <property type="match status" value="1"/>
</dbReference>
<dbReference type="InterPro" id="IPR036390">
    <property type="entry name" value="WH_DNA-bd_sf"/>
</dbReference>
<protein>
    <submittedName>
        <fullName evidence="11">SNF2 histone linker PHD RING helicase</fullName>
    </submittedName>
</protein>
<evidence type="ECO:0000259" key="9">
    <source>
        <dbReference type="PROSITE" id="PS51194"/>
    </source>
</evidence>
<dbReference type="CDD" id="cd18070">
    <property type="entry name" value="DEXQc_SHPRH"/>
    <property type="match status" value="1"/>
</dbReference>
<dbReference type="InterPro" id="IPR017907">
    <property type="entry name" value="Znf_RING_CS"/>
</dbReference>
<dbReference type="Gene3D" id="3.40.50.300">
    <property type="entry name" value="P-loop containing nucleotide triphosphate hydrolases"/>
    <property type="match status" value="1"/>
</dbReference>
<evidence type="ECO:0000256" key="2">
    <source>
        <dbReference type="ARBA" id="ARBA00022723"/>
    </source>
</evidence>
<dbReference type="SUPFAM" id="SSF46785">
    <property type="entry name" value="Winged helix' DNA-binding domain"/>
    <property type="match status" value="1"/>
</dbReference>
<dbReference type="SMART" id="SM00249">
    <property type="entry name" value="PHD"/>
    <property type="match status" value="1"/>
</dbReference>
<dbReference type="GO" id="GO:0000786">
    <property type="term" value="C:nucleosome"/>
    <property type="evidence" value="ECO:0007669"/>
    <property type="project" value="InterPro"/>
</dbReference>
<dbReference type="Pfam" id="PF00176">
    <property type="entry name" value="SNF2-rel_dom"/>
    <property type="match status" value="1"/>
</dbReference>